<organism evidence="1 2">
    <name type="scientific">Paramuribaculum intestinale</name>
    <dbReference type="NCBI Taxonomy" id="2094151"/>
    <lineage>
        <taxon>Bacteria</taxon>
        <taxon>Pseudomonadati</taxon>
        <taxon>Bacteroidota</taxon>
        <taxon>Bacteroidia</taxon>
        <taxon>Bacteroidales</taxon>
        <taxon>Muribaculaceae</taxon>
        <taxon>Paramuribaculum</taxon>
    </lineage>
</organism>
<evidence type="ECO:0008006" key="3">
    <source>
        <dbReference type="Google" id="ProtNLM"/>
    </source>
</evidence>
<keyword evidence="2" id="KW-1185">Reference proteome</keyword>
<reference evidence="2" key="1">
    <citation type="submission" date="2018-02" db="EMBL/GenBank/DDBJ databases">
        <authorList>
            <person name="Clavel T."/>
            <person name="Strowig T."/>
        </authorList>
    </citation>
    <scope>NUCLEOTIDE SEQUENCE [LARGE SCALE GENOMIC DNA]</scope>
    <source>
        <strain evidence="2">DSM 100764</strain>
    </source>
</reference>
<gene>
    <name evidence="1" type="ORF">C5O25_00200</name>
</gene>
<dbReference type="PANTHER" id="PTHR37804">
    <property type="entry name" value="CDAA REGULATORY PROTEIN CDAR"/>
    <property type="match status" value="1"/>
</dbReference>
<evidence type="ECO:0000313" key="1">
    <source>
        <dbReference type="EMBL" id="PWB09666.1"/>
    </source>
</evidence>
<sequence>MFVCVAFVFWFFLSLDSEQQRDYDVPVEIENVPDSITMLGRVPSSLNVSVQGKGYQLIRFMWGKMPLMRIRFFDNVTEENVFALPRPKLESRLREYFGQGVQIQSMRPDSLRIRYTTVPGVMVKLDINSDIHTDLQYVLSGPITANVDSVRVFAPNGLPSSVTEVITEPLIRSGLRDTSRFEVAVMPMDGMRIIPDRVIVTVPVEPLIVKKKKVRIDVTGLPDGVGLITFPSVAEVSYLVPMSFYNDDYPVSAYVDFHTIDNRRQRAKLNLTPMPELYHNVIVEPDSVEYIIEKHARQ</sequence>
<proteinExistence type="predicted"/>
<protein>
    <recommendedName>
        <fullName evidence="3">YbbR-like domain-containing protein</fullName>
    </recommendedName>
</protein>
<dbReference type="EMBL" id="PUBV01000001">
    <property type="protein sequence ID" value="PWB09666.1"/>
    <property type="molecule type" value="Genomic_DNA"/>
</dbReference>
<dbReference type="PANTHER" id="PTHR37804:SF1">
    <property type="entry name" value="CDAA REGULATORY PROTEIN CDAR"/>
    <property type="match status" value="1"/>
</dbReference>
<dbReference type="AlphaFoldDB" id="A0A2V1IXB0"/>
<evidence type="ECO:0000313" key="2">
    <source>
        <dbReference type="Proteomes" id="UP000244925"/>
    </source>
</evidence>
<dbReference type="Proteomes" id="UP000244925">
    <property type="component" value="Unassembled WGS sequence"/>
</dbReference>
<accession>A0A2V1IXB0</accession>
<name>A0A2V1IXB0_9BACT</name>
<comment type="caution">
    <text evidence="1">The sequence shown here is derived from an EMBL/GenBank/DDBJ whole genome shotgun (WGS) entry which is preliminary data.</text>
</comment>
<dbReference type="InterPro" id="IPR053154">
    <property type="entry name" value="c-di-AMP_regulator"/>
</dbReference>